<dbReference type="OrthoDB" id="7504146at2"/>
<gene>
    <name evidence="2" type="ORF">SAMN05216548_12519</name>
</gene>
<name>A0A1H9Q5K4_9HYPH</name>
<reference evidence="2 3" key="1">
    <citation type="submission" date="2016-10" db="EMBL/GenBank/DDBJ databases">
        <authorList>
            <person name="de Groot N.N."/>
        </authorList>
    </citation>
    <scope>NUCLEOTIDE SEQUENCE [LARGE SCALE GENOMIC DNA]</scope>
    <source>
        <strain evidence="2 3">A52C2</strain>
    </source>
</reference>
<evidence type="ECO:0000259" key="1">
    <source>
        <dbReference type="Pfam" id="PF13463"/>
    </source>
</evidence>
<dbReference type="PIRSF" id="PIRSF036158">
    <property type="entry name" value="UCP036158_MarR"/>
    <property type="match status" value="1"/>
</dbReference>
<organism evidence="2 3">
    <name type="scientific">Faunimonas pinastri</name>
    <dbReference type="NCBI Taxonomy" id="1855383"/>
    <lineage>
        <taxon>Bacteria</taxon>
        <taxon>Pseudomonadati</taxon>
        <taxon>Pseudomonadota</taxon>
        <taxon>Alphaproteobacteria</taxon>
        <taxon>Hyphomicrobiales</taxon>
        <taxon>Afifellaceae</taxon>
        <taxon>Faunimonas</taxon>
    </lineage>
</organism>
<dbReference type="Pfam" id="PF13463">
    <property type="entry name" value="HTH_27"/>
    <property type="match status" value="1"/>
</dbReference>
<dbReference type="GO" id="GO:0003700">
    <property type="term" value="F:DNA-binding transcription factor activity"/>
    <property type="evidence" value="ECO:0007669"/>
    <property type="project" value="InterPro"/>
</dbReference>
<feature type="domain" description="HTH marR-type" evidence="1">
    <location>
        <begin position="60"/>
        <end position="125"/>
    </location>
</feature>
<evidence type="ECO:0000313" key="3">
    <source>
        <dbReference type="Proteomes" id="UP000199647"/>
    </source>
</evidence>
<dbReference type="EMBL" id="FOFG01000025">
    <property type="protein sequence ID" value="SER55717.1"/>
    <property type="molecule type" value="Genomic_DNA"/>
</dbReference>
<dbReference type="AlphaFoldDB" id="A0A1H9Q5K4"/>
<dbReference type="InterPro" id="IPR036388">
    <property type="entry name" value="WH-like_DNA-bd_sf"/>
</dbReference>
<dbReference type="SUPFAM" id="SSF46785">
    <property type="entry name" value="Winged helix' DNA-binding domain"/>
    <property type="match status" value="1"/>
</dbReference>
<dbReference type="Gene3D" id="1.10.10.10">
    <property type="entry name" value="Winged helix-like DNA-binding domain superfamily/Winged helix DNA-binding domain"/>
    <property type="match status" value="1"/>
</dbReference>
<sequence>MAEDTERKERPGLGPIVSSGHLASGALPALSEVEFGTIMLTHAFNRWMVRCMAAAGFPDLSAIDVLVLHNVNHRDKAKTLADICLVLNIEDTHVVSYALKKLEKLGLVKSGRRGKEKLAMVTEEGRAACKRYAEIREALLVRSVLSTEVSSDMLSEMARRIRALSGHYDQASRAAASL</sequence>
<dbReference type="InterPro" id="IPR036390">
    <property type="entry name" value="WH_DNA-bd_sf"/>
</dbReference>
<accession>A0A1H9Q5K4</accession>
<dbReference type="STRING" id="1855383.SAMN05216548_12519"/>
<dbReference type="InterPro" id="IPR014601">
    <property type="entry name" value="Trans_reg_MarR_HTH"/>
</dbReference>
<proteinExistence type="predicted"/>
<dbReference type="Proteomes" id="UP000199647">
    <property type="component" value="Unassembled WGS sequence"/>
</dbReference>
<dbReference type="RefSeq" id="WP_092499761.1">
    <property type="nucleotide sequence ID" value="NZ_FOFG01000025.1"/>
</dbReference>
<keyword evidence="3" id="KW-1185">Reference proteome</keyword>
<evidence type="ECO:0000313" key="2">
    <source>
        <dbReference type="EMBL" id="SER55717.1"/>
    </source>
</evidence>
<protein>
    <submittedName>
        <fullName evidence="2">Predicted transcription regulator, contains HTH domain, MarR family</fullName>
    </submittedName>
</protein>
<dbReference type="InterPro" id="IPR000835">
    <property type="entry name" value="HTH_MarR-typ"/>
</dbReference>